<proteinExistence type="predicted"/>
<comment type="caution">
    <text evidence="2">The sequence shown here is derived from an EMBL/GenBank/DDBJ whole genome shotgun (WGS) entry which is preliminary data.</text>
</comment>
<dbReference type="OrthoDB" id="1927437at2759"/>
<evidence type="ECO:0000256" key="1">
    <source>
        <dbReference type="SAM" id="MobiDB-lite"/>
    </source>
</evidence>
<sequence>MRIRKNAKLSSMIYPDGSRRESVHVCQLNQSPWDVIPFSEESYPSSLLHQFETEDSFNGNGSLGDSIGAVESSVASMMESEDKAILKVEGMIIDDNDDTDEVIKIGEEFVFRSQCDEEDDSRQEGLLKSCSNINHSNDSENNPSSLTNKKAEKNNQVTGSRRGRARAARRGSSSAASNPYEFYYYSGFGPLWGKRRGGGSDRAGEISKNIEARDIENNSSAITTQNNTTPSSSSQIDNNEEFDYVDDEDDEEDDENGDSGKKRMRKPVKARSLKSLM</sequence>
<feature type="compositionally biased region" description="Acidic residues" evidence="1">
    <location>
        <begin position="238"/>
        <end position="257"/>
    </location>
</feature>
<keyword evidence="3" id="KW-1185">Reference proteome</keyword>
<reference evidence="3" key="1">
    <citation type="submission" date="2013-09" db="EMBL/GenBank/DDBJ databases">
        <title>Corchorus olitorius genome sequencing.</title>
        <authorList>
            <person name="Alam M."/>
            <person name="Haque M.S."/>
            <person name="Islam M.S."/>
            <person name="Emdad E.M."/>
            <person name="Islam M.M."/>
            <person name="Ahmed B."/>
            <person name="Halim A."/>
            <person name="Hossen Q.M.M."/>
            <person name="Hossain M.Z."/>
            <person name="Ahmed R."/>
            <person name="Khan M.M."/>
            <person name="Islam R."/>
            <person name="Rashid M.M."/>
            <person name="Khan S.A."/>
            <person name="Rahman M.S."/>
            <person name="Alam M."/>
            <person name="Yahiya A.S."/>
            <person name="Khan M.S."/>
            <person name="Azam M.S."/>
            <person name="Haque T."/>
            <person name="Lashkar M.Z.H."/>
            <person name="Akhand A.I."/>
            <person name="Morshed G."/>
            <person name="Roy S."/>
            <person name="Uddin K.S."/>
            <person name="Rabeya T."/>
            <person name="Hossain A.S."/>
            <person name="Chowdhury A."/>
            <person name="Snigdha A.R."/>
            <person name="Mortoza M.S."/>
            <person name="Matin S.A."/>
            <person name="Hoque S.M.E."/>
            <person name="Islam M.K."/>
            <person name="Roy D.K."/>
            <person name="Haider R."/>
            <person name="Moosa M.M."/>
            <person name="Elias S.M."/>
            <person name="Hasan A.M."/>
            <person name="Jahan S."/>
            <person name="Shafiuddin M."/>
            <person name="Mahmood N."/>
            <person name="Shommy N.S."/>
        </authorList>
    </citation>
    <scope>NUCLEOTIDE SEQUENCE [LARGE SCALE GENOMIC DNA]</scope>
    <source>
        <strain evidence="3">cv. O-4</strain>
    </source>
</reference>
<evidence type="ECO:0008006" key="4">
    <source>
        <dbReference type="Google" id="ProtNLM"/>
    </source>
</evidence>
<protein>
    <recommendedName>
        <fullName evidence="4">Syntaxin of plants 71</fullName>
    </recommendedName>
</protein>
<dbReference type="PANTHER" id="PTHR34680:SF3">
    <property type="entry name" value="EXPRESSED PROTEIN"/>
    <property type="match status" value="1"/>
</dbReference>
<dbReference type="PANTHER" id="PTHR34680">
    <property type="entry name" value="EXPRESSED PROTEIN"/>
    <property type="match status" value="1"/>
</dbReference>
<feature type="compositionally biased region" description="Basic residues" evidence="1">
    <location>
        <begin position="262"/>
        <end position="277"/>
    </location>
</feature>
<gene>
    <name evidence="2" type="ORF">COLO4_12739</name>
</gene>
<feature type="compositionally biased region" description="Polar residues" evidence="1">
    <location>
        <begin position="130"/>
        <end position="158"/>
    </location>
</feature>
<dbReference type="EMBL" id="AWUE01014941">
    <property type="protein sequence ID" value="OMP00380.1"/>
    <property type="molecule type" value="Genomic_DNA"/>
</dbReference>
<organism evidence="2 3">
    <name type="scientific">Corchorus olitorius</name>
    <dbReference type="NCBI Taxonomy" id="93759"/>
    <lineage>
        <taxon>Eukaryota</taxon>
        <taxon>Viridiplantae</taxon>
        <taxon>Streptophyta</taxon>
        <taxon>Embryophyta</taxon>
        <taxon>Tracheophyta</taxon>
        <taxon>Spermatophyta</taxon>
        <taxon>Magnoliopsida</taxon>
        <taxon>eudicotyledons</taxon>
        <taxon>Gunneridae</taxon>
        <taxon>Pentapetalae</taxon>
        <taxon>rosids</taxon>
        <taxon>malvids</taxon>
        <taxon>Malvales</taxon>
        <taxon>Malvaceae</taxon>
        <taxon>Grewioideae</taxon>
        <taxon>Apeibeae</taxon>
        <taxon>Corchorus</taxon>
    </lineage>
</organism>
<feature type="compositionally biased region" description="Low complexity" evidence="1">
    <location>
        <begin position="223"/>
        <end position="237"/>
    </location>
</feature>
<accession>A0A1R3JZW4</accession>
<feature type="region of interest" description="Disordered" evidence="1">
    <location>
        <begin position="209"/>
        <end position="277"/>
    </location>
</feature>
<name>A0A1R3JZW4_9ROSI</name>
<dbReference type="AlphaFoldDB" id="A0A1R3JZW4"/>
<evidence type="ECO:0000313" key="2">
    <source>
        <dbReference type="EMBL" id="OMP00380.1"/>
    </source>
</evidence>
<dbReference type="Proteomes" id="UP000187203">
    <property type="component" value="Unassembled WGS sequence"/>
</dbReference>
<evidence type="ECO:0000313" key="3">
    <source>
        <dbReference type="Proteomes" id="UP000187203"/>
    </source>
</evidence>
<dbReference type="STRING" id="93759.A0A1R3JZW4"/>
<feature type="region of interest" description="Disordered" evidence="1">
    <location>
        <begin position="130"/>
        <end position="173"/>
    </location>
</feature>